<keyword evidence="3 5" id="KW-1133">Transmembrane helix</keyword>
<comment type="caution">
    <text evidence="7">The sequence shown here is derived from an EMBL/GenBank/DDBJ whole genome shotgun (WGS) entry which is preliminary data.</text>
</comment>
<feature type="domain" description="EamA" evidence="6">
    <location>
        <begin position="158"/>
        <end position="285"/>
    </location>
</feature>
<reference evidence="7 8" key="1">
    <citation type="submission" date="2020-08" db="EMBL/GenBank/DDBJ databases">
        <title>Bridging the membrane lipid divide: bacteria of the FCB group superphylum have the potential to synthesize archaeal ether lipids.</title>
        <authorList>
            <person name="Villanueva L."/>
            <person name="Von Meijenfeldt F.A.B."/>
            <person name="Westbye A.B."/>
            <person name="Yadav S."/>
            <person name="Hopmans E.C."/>
            <person name="Dutilh B.E."/>
            <person name="Sinninghe Damste J.S."/>
        </authorList>
    </citation>
    <scope>NUCLEOTIDE SEQUENCE [LARGE SCALE GENOMIC DNA]</scope>
    <source>
        <strain evidence="7">NIOZ-UU17</strain>
    </source>
</reference>
<evidence type="ECO:0000313" key="7">
    <source>
        <dbReference type="EMBL" id="MBC8430935.1"/>
    </source>
</evidence>
<evidence type="ECO:0000256" key="2">
    <source>
        <dbReference type="ARBA" id="ARBA00022692"/>
    </source>
</evidence>
<dbReference type="InterPro" id="IPR037185">
    <property type="entry name" value="EmrE-like"/>
</dbReference>
<feature type="transmembrane region" description="Helical" evidence="5">
    <location>
        <begin position="270"/>
        <end position="287"/>
    </location>
</feature>
<feature type="transmembrane region" description="Helical" evidence="5">
    <location>
        <begin position="15"/>
        <end position="35"/>
    </location>
</feature>
<dbReference type="InterPro" id="IPR000620">
    <property type="entry name" value="EamA_dom"/>
</dbReference>
<feature type="transmembrane region" description="Helical" evidence="5">
    <location>
        <begin position="105"/>
        <end position="124"/>
    </location>
</feature>
<evidence type="ECO:0000313" key="8">
    <source>
        <dbReference type="Proteomes" id="UP000605201"/>
    </source>
</evidence>
<name>A0A8J6P160_9BACT</name>
<feature type="transmembrane region" description="Helical" evidence="5">
    <location>
        <begin position="214"/>
        <end position="233"/>
    </location>
</feature>
<feature type="transmembrane region" description="Helical" evidence="5">
    <location>
        <begin position="136"/>
        <end position="152"/>
    </location>
</feature>
<evidence type="ECO:0000256" key="1">
    <source>
        <dbReference type="ARBA" id="ARBA00004141"/>
    </source>
</evidence>
<comment type="subcellular location">
    <subcellularLocation>
        <location evidence="1">Membrane</location>
        <topology evidence="1">Multi-pass membrane protein</topology>
    </subcellularLocation>
</comment>
<keyword evidence="4 5" id="KW-0472">Membrane</keyword>
<dbReference type="Gene3D" id="1.10.3730.20">
    <property type="match status" value="1"/>
</dbReference>
<protein>
    <submittedName>
        <fullName evidence="7">DMT family transporter</fullName>
    </submittedName>
</protein>
<evidence type="ECO:0000259" key="6">
    <source>
        <dbReference type="Pfam" id="PF00892"/>
    </source>
</evidence>
<feature type="domain" description="EamA" evidence="6">
    <location>
        <begin position="16"/>
        <end position="148"/>
    </location>
</feature>
<gene>
    <name evidence="7" type="ORF">H8D96_03350</name>
</gene>
<evidence type="ECO:0000256" key="5">
    <source>
        <dbReference type="SAM" id="Phobius"/>
    </source>
</evidence>
<feature type="transmembrane region" description="Helical" evidence="5">
    <location>
        <begin position="245"/>
        <end position="264"/>
    </location>
</feature>
<dbReference type="Pfam" id="PF00892">
    <property type="entry name" value="EamA"/>
    <property type="match status" value="2"/>
</dbReference>
<feature type="transmembrane region" description="Helical" evidence="5">
    <location>
        <begin position="188"/>
        <end position="208"/>
    </location>
</feature>
<feature type="transmembrane region" description="Helical" evidence="5">
    <location>
        <begin position="158"/>
        <end position="176"/>
    </location>
</feature>
<feature type="transmembrane region" description="Helical" evidence="5">
    <location>
        <begin position="77"/>
        <end position="99"/>
    </location>
</feature>
<keyword evidence="2 5" id="KW-0812">Transmembrane</keyword>
<proteinExistence type="predicted"/>
<feature type="transmembrane region" description="Helical" evidence="5">
    <location>
        <begin position="47"/>
        <end position="65"/>
    </location>
</feature>
<dbReference type="SUPFAM" id="SSF103481">
    <property type="entry name" value="Multidrug resistance efflux transporter EmrE"/>
    <property type="match status" value="2"/>
</dbReference>
<sequence length="314" mass="34323">MNPATQTENYRNQPLTGALCVLIASFVFAILGALVKVVSSSLPNEMVVFFRNICALVFILPWYWYSRPFGGIRTNCFQFHLLRGITGLGAMYCFFYAIARLQLSEAYLLIATAPLFIPAIAYVWMGEPVARNVRRAIIIGFIGIVLILKPGFGIIQPAALAGLGAGVFAALAMVSIRRMSATEPVIRIVFYFTFLSTVLSAGPLLWSWRSPQPAIWWLLVLIGLLATIGQFFLTKGYSYAPAAQVGPFTYSNVVFAILIGWIFWEEALDLLTWAGALLTCIAGIITTRRTETHVIVGATAGTTPYDAGNRSSSG</sequence>
<evidence type="ECO:0000256" key="3">
    <source>
        <dbReference type="ARBA" id="ARBA00022989"/>
    </source>
</evidence>
<dbReference type="GO" id="GO:0016020">
    <property type="term" value="C:membrane"/>
    <property type="evidence" value="ECO:0007669"/>
    <property type="project" value="UniProtKB-SubCell"/>
</dbReference>
<dbReference type="EMBL" id="JACNIG010000095">
    <property type="protein sequence ID" value="MBC8430935.1"/>
    <property type="molecule type" value="Genomic_DNA"/>
</dbReference>
<evidence type="ECO:0000256" key="4">
    <source>
        <dbReference type="ARBA" id="ARBA00023136"/>
    </source>
</evidence>
<organism evidence="7 8">
    <name type="scientific">Candidatus Desulfatibia vada</name>
    <dbReference type="NCBI Taxonomy" id="2841696"/>
    <lineage>
        <taxon>Bacteria</taxon>
        <taxon>Pseudomonadati</taxon>
        <taxon>Thermodesulfobacteriota</taxon>
        <taxon>Desulfobacteria</taxon>
        <taxon>Desulfobacterales</taxon>
        <taxon>Desulfobacterales incertae sedis</taxon>
        <taxon>Candidatus Desulfatibia</taxon>
    </lineage>
</organism>
<dbReference type="PANTHER" id="PTHR22911:SF6">
    <property type="entry name" value="SOLUTE CARRIER FAMILY 35 MEMBER G1"/>
    <property type="match status" value="1"/>
</dbReference>
<dbReference type="PANTHER" id="PTHR22911">
    <property type="entry name" value="ACYL-MALONYL CONDENSING ENZYME-RELATED"/>
    <property type="match status" value="1"/>
</dbReference>
<dbReference type="Proteomes" id="UP000605201">
    <property type="component" value="Unassembled WGS sequence"/>
</dbReference>
<dbReference type="AlphaFoldDB" id="A0A8J6P160"/>
<accession>A0A8J6P160</accession>